<evidence type="ECO:0000256" key="2">
    <source>
        <dbReference type="ARBA" id="ARBA00022475"/>
    </source>
</evidence>
<dbReference type="Proteomes" id="UP001596201">
    <property type="component" value="Unassembled WGS sequence"/>
</dbReference>
<keyword evidence="10" id="KW-1185">Reference proteome</keyword>
<evidence type="ECO:0000256" key="6">
    <source>
        <dbReference type="ARBA" id="ARBA00022989"/>
    </source>
</evidence>
<feature type="transmembrane region" description="Helical" evidence="8">
    <location>
        <begin position="280"/>
        <end position="299"/>
    </location>
</feature>
<dbReference type="InterPro" id="IPR050297">
    <property type="entry name" value="LipidA_mod_glycosyltrf_83"/>
</dbReference>
<feature type="transmembrane region" description="Helical" evidence="8">
    <location>
        <begin position="166"/>
        <end position="184"/>
    </location>
</feature>
<reference evidence="9 10" key="1">
    <citation type="journal article" date="2019" name="Int. J. Syst. Evol. Microbiol.">
        <title>The Global Catalogue of Microorganisms (GCM) 10K type strain sequencing project: providing services to taxonomists for standard genome sequencing and annotation.</title>
        <authorList>
            <consortium name="The Broad Institute Genomics Platform"/>
            <consortium name="The Broad Institute Genome Sequencing Center for Infectious Disease"/>
            <person name="Wu L."/>
            <person name="Ma J."/>
        </authorList>
    </citation>
    <scope>NUCLEOTIDE SEQUENCE [LARGE SCALE GENOMIC DNA]</scope>
    <source>
        <strain evidence="9 10">CGMCC 1.12237</strain>
    </source>
</reference>
<dbReference type="GO" id="GO:0016757">
    <property type="term" value="F:glycosyltransferase activity"/>
    <property type="evidence" value="ECO:0007669"/>
    <property type="project" value="UniProtKB-KW"/>
</dbReference>
<dbReference type="GO" id="GO:0005886">
    <property type="term" value="C:plasma membrane"/>
    <property type="evidence" value="ECO:0007669"/>
    <property type="project" value="UniProtKB-SubCell"/>
</dbReference>
<accession>A0ABD5RF17</accession>
<evidence type="ECO:0008006" key="11">
    <source>
        <dbReference type="Google" id="ProtNLM"/>
    </source>
</evidence>
<dbReference type="GO" id="GO:0008610">
    <property type="term" value="P:lipid biosynthetic process"/>
    <property type="evidence" value="ECO:0007669"/>
    <property type="project" value="UniProtKB-ARBA"/>
</dbReference>
<feature type="transmembrane region" description="Helical" evidence="8">
    <location>
        <begin position="109"/>
        <end position="128"/>
    </location>
</feature>
<keyword evidence="3" id="KW-0328">Glycosyltransferase</keyword>
<dbReference type="PANTHER" id="PTHR33908">
    <property type="entry name" value="MANNOSYLTRANSFERASE YKCB-RELATED"/>
    <property type="match status" value="1"/>
</dbReference>
<proteinExistence type="predicted"/>
<feature type="transmembrane region" description="Helical" evidence="8">
    <location>
        <begin position="87"/>
        <end position="103"/>
    </location>
</feature>
<keyword evidence="2" id="KW-1003">Cell membrane</keyword>
<feature type="transmembrane region" description="Helical" evidence="8">
    <location>
        <begin position="237"/>
        <end position="259"/>
    </location>
</feature>
<evidence type="ECO:0000256" key="3">
    <source>
        <dbReference type="ARBA" id="ARBA00022676"/>
    </source>
</evidence>
<evidence type="ECO:0000256" key="7">
    <source>
        <dbReference type="ARBA" id="ARBA00023136"/>
    </source>
</evidence>
<evidence type="ECO:0000256" key="4">
    <source>
        <dbReference type="ARBA" id="ARBA00022679"/>
    </source>
</evidence>
<feature type="transmembrane region" description="Helical" evidence="8">
    <location>
        <begin position="59"/>
        <end position="78"/>
    </location>
</feature>
<name>A0ABD5RF17_9EURY</name>
<feature type="transmembrane region" description="Helical" evidence="8">
    <location>
        <begin position="199"/>
        <end position="217"/>
    </location>
</feature>
<comment type="subcellular location">
    <subcellularLocation>
        <location evidence="1">Cell membrane</location>
        <topology evidence="1">Multi-pass membrane protein</topology>
    </subcellularLocation>
</comment>
<dbReference type="AlphaFoldDB" id="A0ABD5RF17"/>
<keyword evidence="4" id="KW-0808">Transferase</keyword>
<evidence type="ECO:0000256" key="1">
    <source>
        <dbReference type="ARBA" id="ARBA00004651"/>
    </source>
</evidence>
<evidence type="ECO:0000313" key="9">
    <source>
        <dbReference type="EMBL" id="MFC5368578.1"/>
    </source>
</evidence>
<dbReference type="RefSeq" id="WP_227230850.1">
    <property type="nucleotide sequence ID" value="NZ_JAJCVJ010000002.1"/>
</dbReference>
<keyword evidence="7 8" id="KW-0472">Membrane</keyword>
<evidence type="ECO:0000256" key="8">
    <source>
        <dbReference type="SAM" id="Phobius"/>
    </source>
</evidence>
<gene>
    <name evidence="9" type="ORF">ACFPJ5_16755</name>
</gene>
<feature type="transmembrane region" description="Helical" evidence="8">
    <location>
        <begin position="341"/>
        <end position="361"/>
    </location>
</feature>
<organism evidence="9 10">
    <name type="scientific">Salinirubrum litoreum</name>
    <dbReference type="NCBI Taxonomy" id="1126234"/>
    <lineage>
        <taxon>Archaea</taxon>
        <taxon>Methanobacteriati</taxon>
        <taxon>Methanobacteriota</taxon>
        <taxon>Stenosarchaea group</taxon>
        <taxon>Halobacteria</taxon>
        <taxon>Halobacteriales</taxon>
        <taxon>Haloferacaceae</taxon>
        <taxon>Salinirubrum</taxon>
    </lineage>
</organism>
<sequence length="524" mass="58949">MSLWVDESISARAAVSLLERGEPSIRRLGEGYKFYQRGILHTIFVSLSILIAGKSELAVRLPGIVWGTLLIPVSYWWGTEFADRERGLIFAVLIAFVPWQIATARYTRFYAQFQTLFMIGLLLFFLWYRSCDYEFPTSIPSLRESSLLTLSAYVLTVLLSRLTHRYWVSIVAIPVVLVFVSQAIKQRELDHRDVSPREIGYGVILVTVSVTVAYLVIPSDILALFSINQWQSADFLAVPAKLLGINALLVVLAAIGVTYKLVRLYLSSENEIGSLLKETYGVISLVSIFSLLSIGLPLIRETVDIRYLSPLAPLLIYEVASLLHSLLVRVAEFDLNRTPRYVVTVVLILALLFTPSTVLFMSENQYGNAPPHTDRVVSHDMGGASEFVEPRLDQGDTVYTSPLNTVAFYLGHDRNGEATIRYLSSPQATGGNSWADASYAIGSAEEMETQVKKDAENGTVWFVIYDLYWRGEENEQWVESNAQLVSAEWKNVVVYKYEAGEQSTLEHVDRRARTLNRINDYPDA</sequence>
<feature type="transmembrane region" description="Helical" evidence="8">
    <location>
        <begin position="34"/>
        <end position="53"/>
    </location>
</feature>
<feature type="transmembrane region" description="Helical" evidence="8">
    <location>
        <begin position="311"/>
        <end position="329"/>
    </location>
</feature>
<protein>
    <recommendedName>
        <fullName evidence="11">Glycosyltransferase RgtA/B/C/D-like domain-containing protein</fullName>
    </recommendedName>
</protein>
<dbReference type="PANTHER" id="PTHR33908:SF11">
    <property type="entry name" value="MEMBRANE PROTEIN"/>
    <property type="match status" value="1"/>
</dbReference>
<dbReference type="EMBL" id="JBHSKX010000002">
    <property type="protein sequence ID" value="MFC5368578.1"/>
    <property type="molecule type" value="Genomic_DNA"/>
</dbReference>
<keyword evidence="5 8" id="KW-0812">Transmembrane</keyword>
<comment type="caution">
    <text evidence="9">The sequence shown here is derived from an EMBL/GenBank/DDBJ whole genome shotgun (WGS) entry which is preliminary data.</text>
</comment>
<evidence type="ECO:0000313" key="10">
    <source>
        <dbReference type="Proteomes" id="UP001596201"/>
    </source>
</evidence>
<evidence type="ECO:0000256" key="5">
    <source>
        <dbReference type="ARBA" id="ARBA00022692"/>
    </source>
</evidence>
<keyword evidence="6 8" id="KW-1133">Transmembrane helix</keyword>